<evidence type="ECO:0000256" key="1">
    <source>
        <dbReference type="ARBA" id="ARBA00022737"/>
    </source>
</evidence>
<keyword evidence="4" id="KW-1185">Reference proteome</keyword>
<dbReference type="SUPFAM" id="SSF57889">
    <property type="entry name" value="Cysteine-rich domain"/>
    <property type="match status" value="1"/>
</dbReference>
<evidence type="ECO:0000313" key="4">
    <source>
        <dbReference type="Proteomes" id="UP000215914"/>
    </source>
</evidence>
<keyword evidence="1" id="KW-0677">Repeat</keyword>
<dbReference type="InParanoid" id="A0A251S8M2"/>
<dbReference type="AlphaFoldDB" id="A0A251S8M2"/>
<dbReference type="EMBL" id="CM007904">
    <property type="protein sequence ID" value="OTF95206.1"/>
    <property type="molecule type" value="Genomic_DNA"/>
</dbReference>
<accession>A0A251S8M2</accession>
<proteinExistence type="predicted"/>
<dbReference type="Pfam" id="PF03107">
    <property type="entry name" value="C1_2"/>
    <property type="match status" value="1"/>
</dbReference>
<dbReference type="InterPro" id="IPR004146">
    <property type="entry name" value="DC1"/>
</dbReference>
<evidence type="ECO:0000259" key="2">
    <source>
        <dbReference type="Pfam" id="PF03107"/>
    </source>
</evidence>
<dbReference type="Proteomes" id="UP000215914">
    <property type="component" value="Chromosome 15"/>
</dbReference>
<gene>
    <name evidence="3" type="ORF">HannXRQ_Chr15g0480551</name>
</gene>
<organism evidence="3 4">
    <name type="scientific">Helianthus annuus</name>
    <name type="common">Common sunflower</name>
    <dbReference type="NCBI Taxonomy" id="4232"/>
    <lineage>
        <taxon>Eukaryota</taxon>
        <taxon>Viridiplantae</taxon>
        <taxon>Streptophyta</taxon>
        <taxon>Embryophyta</taxon>
        <taxon>Tracheophyta</taxon>
        <taxon>Spermatophyta</taxon>
        <taxon>Magnoliopsida</taxon>
        <taxon>eudicotyledons</taxon>
        <taxon>Gunneridae</taxon>
        <taxon>Pentapetalae</taxon>
        <taxon>asterids</taxon>
        <taxon>campanulids</taxon>
        <taxon>Asterales</taxon>
        <taxon>Asteraceae</taxon>
        <taxon>Asteroideae</taxon>
        <taxon>Heliantheae alliance</taxon>
        <taxon>Heliantheae</taxon>
        <taxon>Helianthus</taxon>
    </lineage>
</organism>
<dbReference type="InterPro" id="IPR046349">
    <property type="entry name" value="C1-like_sf"/>
</dbReference>
<reference evidence="4" key="1">
    <citation type="journal article" date="2017" name="Nature">
        <title>The sunflower genome provides insights into oil metabolism, flowering and Asterid evolution.</title>
        <authorList>
            <person name="Badouin H."/>
            <person name="Gouzy J."/>
            <person name="Grassa C.J."/>
            <person name="Murat F."/>
            <person name="Staton S.E."/>
            <person name="Cottret L."/>
            <person name="Lelandais-Briere C."/>
            <person name="Owens G.L."/>
            <person name="Carrere S."/>
            <person name="Mayjonade B."/>
            <person name="Legrand L."/>
            <person name="Gill N."/>
            <person name="Kane N.C."/>
            <person name="Bowers J.E."/>
            <person name="Hubner S."/>
            <person name="Bellec A."/>
            <person name="Berard A."/>
            <person name="Berges H."/>
            <person name="Blanchet N."/>
            <person name="Boniface M.C."/>
            <person name="Brunel D."/>
            <person name="Catrice O."/>
            <person name="Chaidir N."/>
            <person name="Claudel C."/>
            <person name="Donnadieu C."/>
            <person name="Faraut T."/>
            <person name="Fievet G."/>
            <person name="Helmstetter N."/>
            <person name="King M."/>
            <person name="Knapp S.J."/>
            <person name="Lai Z."/>
            <person name="Le Paslier M.C."/>
            <person name="Lippi Y."/>
            <person name="Lorenzon L."/>
            <person name="Mandel J.R."/>
            <person name="Marage G."/>
            <person name="Marchand G."/>
            <person name="Marquand E."/>
            <person name="Bret-Mestries E."/>
            <person name="Morien E."/>
            <person name="Nambeesan S."/>
            <person name="Nguyen T."/>
            <person name="Pegot-Espagnet P."/>
            <person name="Pouilly N."/>
            <person name="Raftis F."/>
            <person name="Sallet E."/>
            <person name="Schiex T."/>
            <person name="Thomas J."/>
            <person name="Vandecasteele C."/>
            <person name="Vares D."/>
            <person name="Vear F."/>
            <person name="Vautrin S."/>
            <person name="Crespi M."/>
            <person name="Mangin B."/>
            <person name="Burke J.M."/>
            <person name="Salse J."/>
            <person name="Munos S."/>
            <person name="Vincourt P."/>
            <person name="Rieseberg L.H."/>
            <person name="Langlade N.B."/>
        </authorList>
    </citation>
    <scope>NUCLEOTIDE SEQUENCE [LARGE SCALE GENOMIC DNA]</scope>
    <source>
        <strain evidence="4">cv. SF193</strain>
    </source>
</reference>
<sequence length="110" mass="12866">MWSLKVCVRREDHAHTLSLLYVNPYPSFTCDVCRGAIAQNHCMYRCSSGCDYGMHVKCVPAKVSEQAPMNEMTFQLEMFKLQNQMKVHQMAVDTMLLGNHGLHRNRYYRY</sequence>
<feature type="domain" description="DC1" evidence="2">
    <location>
        <begin position="13"/>
        <end position="59"/>
    </location>
</feature>
<protein>
    <submittedName>
        <fullName evidence="3">Putative zinc finger, RING/FYVE/PHD-type</fullName>
    </submittedName>
</protein>
<evidence type="ECO:0000313" key="3">
    <source>
        <dbReference type="EMBL" id="OTF95206.1"/>
    </source>
</evidence>
<name>A0A251S8M2_HELAN</name>